<evidence type="ECO:0000313" key="4">
    <source>
        <dbReference type="Proteomes" id="UP000184315"/>
    </source>
</evidence>
<organism evidence="3 4">
    <name type="scientific">Planktothrix tepida PCC 9214</name>
    <dbReference type="NCBI Taxonomy" id="671072"/>
    <lineage>
        <taxon>Bacteria</taxon>
        <taxon>Bacillati</taxon>
        <taxon>Cyanobacteriota</taxon>
        <taxon>Cyanophyceae</taxon>
        <taxon>Oscillatoriophycideae</taxon>
        <taxon>Oscillatoriales</taxon>
        <taxon>Microcoleaceae</taxon>
        <taxon>Planktothrix</taxon>
    </lineage>
</organism>
<feature type="coiled-coil region" evidence="1">
    <location>
        <begin position="112"/>
        <end position="146"/>
    </location>
</feature>
<keyword evidence="4" id="KW-1185">Reference proteome</keyword>
<evidence type="ECO:0000256" key="2">
    <source>
        <dbReference type="SAM" id="MobiDB-lite"/>
    </source>
</evidence>
<dbReference type="OrthoDB" id="419021at2"/>
<dbReference type="RefSeq" id="WP_072719187.1">
    <property type="nucleotide sequence ID" value="NZ_LN889800.1"/>
</dbReference>
<feature type="region of interest" description="Disordered" evidence="2">
    <location>
        <begin position="1"/>
        <end position="41"/>
    </location>
</feature>
<accession>A0A1J1LJS6</accession>
<protein>
    <submittedName>
        <fullName evidence="3">Uncharacterized protein</fullName>
    </submittedName>
</protein>
<name>A0A1J1LJS6_9CYAN</name>
<evidence type="ECO:0000313" key="3">
    <source>
        <dbReference type="EMBL" id="CUR32446.1"/>
    </source>
</evidence>
<reference evidence="4" key="1">
    <citation type="submission" date="2015-10" db="EMBL/GenBank/DDBJ databases">
        <authorList>
            <person name="Regsiter A."/>
            <person name="william w."/>
        </authorList>
    </citation>
    <scope>NUCLEOTIDE SEQUENCE [LARGE SCALE GENOMIC DNA]</scope>
</reference>
<proteinExistence type="predicted"/>
<evidence type="ECO:0000256" key="1">
    <source>
        <dbReference type="SAM" id="Coils"/>
    </source>
</evidence>
<feature type="coiled-coil region" evidence="1">
    <location>
        <begin position="182"/>
        <end position="237"/>
    </location>
</feature>
<dbReference type="EMBL" id="CZDF01000153">
    <property type="protein sequence ID" value="CUR32446.1"/>
    <property type="molecule type" value="Genomic_DNA"/>
</dbReference>
<keyword evidence="1" id="KW-0175">Coiled coil</keyword>
<feature type="compositionally biased region" description="Pro residues" evidence="2">
    <location>
        <begin position="16"/>
        <end position="26"/>
    </location>
</feature>
<sequence>MSEADLPTPDSFDQPPEAPLSEPLPPSEESVSPAATLDEEWETVNFPNTIPLEELLTEFINQLEQSAETEARDEDSAVPDGIFLEGSEGNEMATASLMSVEGETEDNPVRVVQILHQCNQDLINRVAELEAELDENRQNRQNQDTELLQRTQELGATQDQVKRLFKKLEIANQVIRQQQVLVETLTQQWESTQTRLAQMERDCALTQQRYNEQFHELVQAQNMGRELRSRLHRQQRQALQFKVALERCLENQAQFETGKQTLESIPVITEEPHLFYSAGLLTPKAPPVQPWSASNNNPIHPMKDSVNSSTDSGNIGAQTSLEFEMTLPVVQALSEGLESLSSEETPLSNPEPFKPPVELTVSNDEIPVEESPQPRFLEGELERIRLEYASFISEDTDLFVLQTPSETMPMQQQFARSTGEQSFNLEVKKSQSTSAVAVQQRESEESKTANWPAPLIYPQRRKKLESLASIHLPTFPKENPFLTEDF</sequence>
<dbReference type="Proteomes" id="UP000184315">
    <property type="component" value="Unassembled WGS sequence"/>
</dbReference>
<gene>
    <name evidence="3" type="ORF">PL9214480054</name>
</gene>
<dbReference type="AlphaFoldDB" id="A0A1J1LJS6"/>
<dbReference type="STRING" id="671072.PL9214480054"/>